<dbReference type="EMBL" id="JANBPK010001487">
    <property type="protein sequence ID" value="KAJ2922513.1"/>
    <property type="molecule type" value="Genomic_DNA"/>
</dbReference>
<keyword evidence="1" id="KW-0732">Signal</keyword>
<dbReference type="Proteomes" id="UP001140091">
    <property type="component" value="Unassembled WGS sequence"/>
</dbReference>
<reference evidence="2" key="1">
    <citation type="submission" date="2022-06" db="EMBL/GenBank/DDBJ databases">
        <title>Genome Sequence of Candolleomyces eurysporus.</title>
        <authorList>
            <person name="Buettner E."/>
        </authorList>
    </citation>
    <scope>NUCLEOTIDE SEQUENCE</scope>
    <source>
        <strain evidence="2">VTCC 930004</strain>
    </source>
</reference>
<sequence>MSHSHLSLCSLSLTLTTANGDLLLTMDFDPSARGVEMNPQLPDICATMTAPTLVPPSGNDLPTTADTASQGLQLMYEAHYASRPELKDGNEAYPPSLVQEISGLRDDAPAGTHRPRSGLRDSPGFLRQLNFKAGHVLVVDGV</sequence>
<evidence type="ECO:0000313" key="2">
    <source>
        <dbReference type="EMBL" id="KAJ2922513.1"/>
    </source>
</evidence>
<accession>A0A9W8IZ01</accession>
<proteinExistence type="predicted"/>
<protein>
    <submittedName>
        <fullName evidence="2">Uncharacterized protein</fullName>
    </submittedName>
</protein>
<feature type="non-terminal residue" evidence="2">
    <location>
        <position position="1"/>
    </location>
</feature>
<evidence type="ECO:0000313" key="3">
    <source>
        <dbReference type="Proteomes" id="UP001140091"/>
    </source>
</evidence>
<evidence type="ECO:0000256" key="1">
    <source>
        <dbReference type="SAM" id="SignalP"/>
    </source>
</evidence>
<feature type="chain" id="PRO_5040949027" evidence="1">
    <location>
        <begin position="21"/>
        <end position="142"/>
    </location>
</feature>
<gene>
    <name evidence="2" type="ORF">H1R20_g14577</name>
</gene>
<feature type="signal peptide" evidence="1">
    <location>
        <begin position="1"/>
        <end position="20"/>
    </location>
</feature>
<organism evidence="2 3">
    <name type="scientific">Candolleomyces eurysporus</name>
    <dbReference type="NCBI Taxonomy" id="2828524"/>
    <lineage>
        <taxon>Eukaryota</taxon>
        <taxon>Fungi</taxon>
        <taxon>Dikarya</taxon>
        <taxon>Basidiomycota</taxon>
        <taxon>Agaricomycotina</taxon>
        <taxon>Agaricomycetes</taxon>
        <taxon>Agaricomycetidae</taxon>
        <taxon>Agaricales</taxon>
        <taxon>Agaricineae</taxon>
        <taxon>Psathyrellaceae</taxon>
        <taxon>Candolleomyces</taxon>
    </lineage>
</organism>
<keyword evidence="3" id="KW-1185">Reference proteome</keyword>
<comment type="caution">
    <text evidence="2">The sequence shown here is derived from an EMBL/GenBank/DDBJ whole genome shotgun (WGS) entry which is preliminary data.</text>
</comment>
<name>A0A9W8IZ01_9AGAR</name>
<dbReference type="AlphaFoldDB" id="A0A9W8IZ01"/>